<evidence type="ECO:0008006" key="2">
    <source>
        <dbReference type="Google" id="ProtNLM"/>
    </source>
</evidence>
<evidence type="ECO:0000313" key="1">
    <source>
        <dbReference type="EMBL" id="XBY60200.1"/>
    </source>
</evidence>
<dbReference type="InterPro" id="IPR027417">
    <property type="entry name" value="P-loop_NTPase"/>
</dbReference>
<dbReference type="EMBL" id="CP158484">
    <property type="protein sequence ID" value="XBY60200.1"/>
    <property type="molecule type" value="Genomic_DNA"/>
</dbReference>
<dbReference type="AlphaFoldDB" id="A0AAU7XQF2"/>
<organism evidence="1">
    <name type="scientific">Vreelandella sp. SM1641</name>
    <dbReference type="NCBI Taxonomy" id="3126101"/>
    <lineage>
        <taxon>Bacteria</taxon>
        <taxon>Pseudomonadati</taxon>
        <taxon>Pseudomonadota</taxon>
        <taxon>Gammaproteobacteria</taxon>
        <taxon>Oceanospirillales</taxon>
        <taxon>Halomonadaceae</taxon>
        <taxon>Vreelandella</taxon>
    </lineage>
</organism>
<sequence length="424" mass="47545">MIEEAIVHVGMPKTGSSSIQDTLSRLPMQGVEYLSLNSPNHSGFLMTVLSDNPHDYHSHASNGLSYKEVQELKKNYTQKLHYALENVDKPKILISAEDLSRPDGSISELKYFQQILLGYCKRVRVIGYVRPPIGYMQSAFQQRLKGGINFNLNLTSVYPNYYKRFSKIDTVFGRENVELVPFRSDSLYEGDAVLDFAHRIDVDLAPDQIVRTNESLSLEATSLLYVLRRLNKSAPYKKFNRDNGQFIAMLNNFGSQKLVFSASAVASFLEANRQDLDWISGRLGSSILDKPVVASQVIESENDLLNVAYANRLAIWQLFEQTVPLTQDSQGIAQLIDQLQILRAKNILPLKSPEHTLFNSNQLESIASSYNEPAVILNTLAYALAISGQHVTSQCVRDASKRAAKLVNKTRHSKTSQQLVQGSN</sequence>
<reference evidence="1" key="1">
    <citation type="submission" date="2024-02" db="EMBL/GenBank/DDBJ databases">
        <title>Complete genome sequence of Vreelandella sp. SM1641, a marine exopolysaccharide-producing bacterium isolated from deep-sea hydrothermal sediment of the southwest Indian Ocean.</title>
        <authorList>
            <person name="Zhu H."/>
            <person name="Sun M."/>
        </authorList>
    </citation>
    <scope>NUCLEOTIDE SEQUENCE</scope>
    <source>
        <strain evidence="1">SM1641</strain>
    </source>
</reference>
<dbReference type="KEGG" id="vrs:V8F66_06905"/>
<dbReference type="SUPFAM" id="SSF52540">
    <property type="entry name" value="P-loop containing nucleoside triphosphate hydrolases"/>
    <property type="match status" value="1"/>
</dbReference>
<gene>
    <name evidence="1" type="ORF">V8F66_06905</name>
</gene>
<name>A0AAU7XQF2_9GAMM</name>
<protein>
    <recommendedName>
        <fullName evidence="2">Sulfotransferase family protein</fullName>
    </recommendedName>
</protein>
<accession>A0AAU7XQF2</accession>
<dbReference type="RefSeq" id="WP_035566805.1">
    <property type="nucleotide sequence ID" value="NZ_CP158484.1"/>
</dbReference>
<proteinExistence type="predicted"/>